<sequence length="493" mass="53880">MMSDAMDIPIIARGRVIMPGDDAVVFKGRGGADFRQADPHKHIHDLVLGDTSRMRDLHDTPMAEIIELLAELGDRLKLDDNELLQESFALALKAGGLAEPILRGVYDALPHMFDAKGMTALVDKTIGLNYLDGWVSSGGDYDSVSIRAVGTRQLHITAGNVPVVAAMTVARAGLTKSDILIKSPSNDPLTANAIARTLIGIAPDHPVTRHIAVAYWKGGDEFMDSQVVRTSRIDKITAWGGMSSVRHIQKFLQPGIDLTALNPKYSMSMVGRETFESEEAMDEAAVGLATLAGFYNQTACANTRIVYVESDTDDESIEKVVALGRKMVAAYDRLPPLLSVPFVTPNRELEAEMAAVALEDDFYHVEGDTLKGGFVVSKFDDRVEFFDKLNNRVVNIVPVDDLNDVLKWCDDTTQTVGIYPESIRSRVLDAFALAGVQRLVSLAGGDPMTVYANSHHMPPGSPHDGIEPMRRSMRWVVDMRPVTHEVALEVAAE</sequence>
<evidence type="ECO:0000256" key="1">
    <source>
        <dbReference type="ARBA" id="ARBA00003277"/>
    </source>
</evidence>
<evidence type="ECO:0000256" key="3">
    <source>
        <dbReference type="ARBA" id="ARBA00010915"/>
    </source>
</evidence>
<dbReference type="Proteomes" id="UP001556118">
    <property type="component" value="Unassembled WGS sequence"/>
</dbReference>
<evidence type="ECO:0000256" key="2">
    <source>
        <dbReference type="ARBA" id="ARBA00004908"/>
    </source>
</evidence>
<gene>
    <name evidence="9" type="ORF">ABUH87_15785</name>
</gene>
<evidence type="ECO:0000256" key="6">
    <source>
        <dbReference type="ARBA" id="ARBA00023002"/>
    </source>
</evidence>
<name>A0ABV3RF43_9SPHN</name>
<dbReference type="Gene3D" id="3.40.309.10">
    <property type="entry name" value="Aldehyde Dehydrogenase, Chain A, domain 2"/>
    <property type="match status" value="1"/>
</dbReference>
<evidence type="ECO:0000313" key="10">
    <source>
        <dbReference type="Proteomes" id="UP001556118"/>
    </source>
</evidence>
<dbReference type="Pfam" id="PF05893">
    <property type="entry name" value="LuxC"/>
    <property type="match status" value="1"/>
</dbReference>
<dbReference type="InterPro" id="IPR008670">
    <property type="entry name" value="CoA_reduct_LuxC"/>
</dbReference>
<dbReference type="EC" id="1.2.1.50" evidence="4"/>
<dbReference type="InterPro" id="IPR016162">
    <property type="entry name" value="Ald_DH_N"/>
</dbReference>
<dbReference type="RefSeq" id="WP_367775061.1">
    <property type="nucleotide sequence ID" value="NZ_JBFNXR010000052.1"/>
</dbReference>
<evidence type="ECO:0000313" key="9">
    <source>
        <dbReference type="EMBL" id="MEW9856600.1"/>
    </source>
</evidence>
<keyword evidence="5" id="KW-0521">NADP</keyword>
<evidence type="ECO:0000256" key="5">
    <source>
        <dbReference type="ARBA" id="ARBA00022857"/>
    </source>
</evidence>
<dbReference type="EMBL" id="JBFNXR010000052">
    <property type="protein sequence ID" value="MEW9856600.1"/>
    <property type="molecule type" value="Genomic_DNA"/>
</dbReference>
<organism evidence="9 10">
    <name type="scientific">Novosphingobium rhizovicinum</name>
    <dbReference type="NCBI Taxonomy" id="3228928"/>
    <lineage>
        <taxon>Bacteria</taxon>
        <taxon>Pseudomonadati</taxon>
        <taxon>Pseudomonadota</taxon>
        <taxon>Alphaproteobacteria</taxon>
        <taxon>Sphingomonadales</taxon>
        <taxon>Sphingomonadaceae</taxon>
        <taxon>Novosphingobium</taxon>
    </lineage>
</organism>
<dbReference type="Gene3D" id="3.40.605.10">
    <property type="entry name" value="Aldehyde Dehydrogenase, Chain A, domain 1"/>
    <property type="match status" value="1"/>
</dbReference>
<dbReference type="InterPro" id="IPR016163">
    <property type="entry name" value="Ald_DH_C"/>
</dbReference>
<comment type="catalytic activity">
    <reaction evidence="8">
        <text>a long-chain fatty aldehyde + NADP(+) + CoA = a long-chain fatty acyl-CoA + NADPH + H(+)</text>
        <dbReference type="Rhea" id="RHEA:15437"/>
        <dbReference type="ChEBI" id="CHEBI:15378"/>
        <dbReference type="ChEBI" id="CHEBI:17176"/>
        <dbReference type="ChEBI" id="CHEBI:57287"/>
        <dbReference type="ChEBI" id="CHEBI:57783"/>
        <dbReference type="ChEBI" id="CHEBI:58349"/>
        <dbReference type="ChEBI" id="CHEBI:83139"/>
        <dbReference type="EC" id="1.2.1.50"/>
    </reaction>
</comment>
<reference evidence="9 10" key="1">
    <citation type="submission" date="2024-06" db="EMBL/GenBank/DDBJ databases">
        <title>Novosphingobium rhizovicinus M1R2S20.</title>
        <authorList>
            <person name="Sun J.-Q."/>
        </authorList>
    </citation>
    <scope>NUCLEOTIDE SEQUENCE [LARGE SCALE GENOMIC DNA]</scope>
    <source>
        <strain evidence="9 10">M1R2S20</strain>
    </source>
</reference>
<keyword evidence="10" id="KW-1185">Reference proteome</keyword>
<evidence type="ECO:0000256" key="8">
    <source>
        <dbReference type="ARBA" id="ARBA00049412"/>
    </source>
</evidence>
<dbReference type="SUPFAM" id="SSF53720">
    <property type="entry name" value="ALDH-like"/>
    <property type="match status" value="1"/>
</dbReference>
<accession>A0ABV3RF43</accession>
<comment type="function">
    <text evidence="1">LuxC is the fatty acid reductase enzyme responsible for synthesis of the aldehyde substrate for the luminescent reaction catalyzed by luciferase.</text>
</comment>
<keyword evidence="7" id="KW-0455">Luminescence</keyword>
<keyword evidence="6" id="KW-0560">Oxidoreductase</keyword>
<comment type="caution">
    <text evidence="9">The sequence shown here is derived from an EMBL/GenBank/DDBJ whole genome shotgun (WGS) entry which is preliminary data.</text>
</comment>
<proteinExistence type="inferred from homology"/>
<comment type="pathway">
    <text evidence="2">Lipid metabolism; fatty acid reduction for biolumincescence.</text>
</comment>
<evidence type="ECO:0000256" key="7">
    <source>
        <dbReference type="ARBA" id="ARBA00023223"/>
    </source>
</evidence>
<protein>
    <recommendedName>
        <fullName evidence="4">long-chain-fatty-acyl-CoA reductase</fullName>
        <ecNumber evidence="4">1.2.1.50</ecNumber>
    </recommendedName>
</protein>
<comment type="similarity">
    <text evidence="3">Belongs to the LuxC family.</text>
</comment>
<dbReference type="InterPro" id="IPR016161">
    <property type="entry name" value="Ald_DH/histidinol_DH"/>
</dbReference>
<evidence type="ECO:0000256" key="4">
    <source>
        <dbReference type="ARBA" id="ARBA00013020"/>
    </source>
</evidence>